<organism evidence="3 4">
    <name type="scientific">Hymenobacter algoricola</name>
    <dbReference type="NCBI Taxonomy" id="486267"/>
    <lineage>
        <taxon>Bacteria</taxon>
        <taxon>Pseudomonadati</taxon>
        <taxon>Bacteroidota</taxon>
        <taxon>Cytophagia</taxon>
        <taxon>Cytophagales</taxon>
        <taxon>Hymenobacteraceae</taxon>
        <taxon>Hymenobacter</taxon>
    </lineage>
</organism>
<name>A0ABP7NKP6_9BACT</name>
<proteinExistence type="predicted"/>
<dbReference type="Proteomes" id="UP001499909">
    <property type="component" value="Unassembled WGS sequence"/>
</dbReference>
<evidence type="ECO:0000313" key="3">
    <source>
        <dbReference type="EMBL" id="GAA3949337.1"/>
    </source>
</evidence>
<sequence>MKKALLLLTFAAFSTAAFAQTQEPMKTETKVRPNGTVKTESRTGRTAAGQAVQNTKEDAKYAGRKTGSVVKKGARKTGRVVKKGATAVKDKAVDVAD</sequence>
<evidence type="ECO:0000256" key="2">
    <source>
        <dbReference type="SAM" id="SignalP"/>
    </source>
</evidence>
<feature type="signal peptide" evidence="2">
    <location>
        <begin position="1"/>
        <end position="19"/>
    </location>
</feature>
<protein>
    <submittedName>
        <fullName evidence="3">Uncharacterized protein</fullName>
    </submittedName>
</protein>
<keyword evidence="2" id="KW-0732">Signal</keyword>
<evidence type="ECO:0000256" key="1">
    <source>
        <dbReference type="SAM" id="MobiDB-lite"/>
    </source>
</evidence>
<evidence type="ECO:0000313" key="4">
    <source>
        <dbReference type="Proteomes" id="UP001499909"/>
    </source>
</evidence>
<comment type="caution">
    <text evidence="3">The sequence shown here is derived from an EMBL/GenBank/DDBJ whole genome shotgun (WGS) entry which is preliminary data.</text>
</comment>
<dbReference type="EMBL" id="BAABDH010000106">
    <property type="protein sequence ID" value="GAA3949337.1"/>
    <property type="molecule type" value="Genomic_DNA"/>
</dbReference>
<gene>
    <name evidence="3" type="ORF">GCM10022406_34070</name>
</gene>
<dbReference type="RefSeq" id="WP_345116671.1">
    <property type="nucleotide sequence ID" value="NZ_BAABDH010000106.1"/>
</dbReference>
<feature type="region of interest" description="Disordered" evidence="1">
    <location>
        <begin position="21"/>
        <end position="60"/>
    </location>
</feature>
<keyword evidence="4" id="KW-1185">Reference proteome</keyword>
<feature type="chain" id="PRO_5046771064" evidence="2">
    <location>
        <begin position="20"/>
        <end position="97"/>
    </location>
</feature>
<reference evidence="4" key="1">
    <citation type="journal article" date="2019" name="Int. J. Syst. Evol. Microbiol.">
        <title>The Global Catalogue of Microorganisms (GCM) 10K type strain sequencing project: providing services to taxonomists for standard genome sequencing and annotation.</title>
        <authorList>
            <consortium name="The Broad Institute Genomics Platform"/>
            <consortium name="The Broad Institute Genome Sequencing Center for Infectious Disease"/>
            <person name="Wu L."/>
            <person name="Ma J."/>
        </authorList>
    </citation>
    <scope>NUCLEOTIDE SEQUENCE [LARGE SCALE GENOMIC DNA]</scope>
    <source>
        <strain evidence="4">JCM 17214</strain>
    </source>
</reference>
<accession>A0ABP7NKP6</accession>